<feature type="transmembrane region" description="Helical" evidence="1">
    <location>
        <begin position="275"/>
        <end position="298"/>
    </location>
</feature>
<evidence type="ECO:0000256" key="1">
    <source>
        <dbReference type="SAM" id="Phobius"/>
    </source>
</evidence>
<proteinExistence type="predicted"/>
<dbReference type="AlphaFoldDB" id="A0A4Y9Y1X3"/>
<keyword evidence="1" id="KW-1133">Transmembrane helix</keyword>
<gene>
    <name evidence="3" type="ORF">EVG20_g8919</name>
</gene>
<dbReference type="Pfam" id="PF20152">
    <property type="entry name" value="DUF6534"/>
    <property type="match status" value="1"/>
</dbReference>
<evidence type="ECO:0000313" key="4">
    <source>
        <dbReference type="Proteomes" id="UP000298327"/>
    </source>
</evidence>
<evidence type="ECO:0000313" key="3">
    <source>
        <dbReference type="EMBL" id="TFY56446.1"/>
    </source>
</evidence>
<dbReference type="PANTHER" id="PTHR40465:SF1">
    <property type="entry name" value="DUF6534 DOMAIN-CONTAINING PROTEIN"/>
    <property type="match status" value="1"/>
</dbReference>
<organism evidence="3 4">
    <name type="scientific">Dentipellis fragilis</name>
    <dbReference type="NCBI Taxonomy" id="205917"/>
    <lineage>
        <taxon>Eukaryota</taxon>
        <taxon>Fungi</taxon>
        <taxon>Dikarya</taxon>
        <taxon>Basidiomycota</taxon>
        <taxon>Agaricomycotina</taxon>
        <taxon>Agaricomycetes</taxon>
        <taxon>Russulales</taxon>
        <taxon>Hericiaceae</taxon>
        <taxon>Dentipellis</taxon>
    </lineage>
</organism>
<dbReference type="Proteomes" id="UP000298327">
    <property type="component" value="Unassembled WGS sequence"/>
</dbReference>
<sequence length="395" mass="44435">MTGRHSNRLQYEVLTLSNGGSEYLYHVLQVLRGDTYSAPPPGLAVMASTAEPENQIVLNIVDSYGCMVVGAWLSCTMWGVSCAQTFLYLSRYWDKDPWMKKGLPLWHVLIANFGNIPILSQIQPGLTHHAWVAGIVTFCVQLFFVHRIYKFSRCQWFIPAFLVRFAPLRDFFSSDFRIQGPSIAVPTEWVHDFPSVPYATDQNHLVVLISYDVLTVSGGSHTTSGIEKSWATDMLVSLRSVTAAEDIIITATMTFLVFKHGLPEFRATRRMIYRFILVTFNTGFWMAVAAIIELAMVARHPPGLQFMVPEGPLCSLYFCALLVNLNSREFVKGETFTSWNDWEVYGGGNSKPGHVDGEGRYYATQISDSDAREGSMDGMQYKYKPETQNVTVSPV</sequence>
<dbReference type="STRING" id="205917.A0A4Y9Y1X3"/>
<feature type="transmembrane region" description="Helical" evidence="1">
    <location>
        <begin position="128"/>
        <end position="145"/>
    </location>
</feature>
<reference evidence="3 4" key="1">
    <citation type="submission" date="2019-02" db="EMBL/GenBank/DDBJ databases">
        <title>Genome sequencing of the rare red list fungi Dentipellis fragilis.</title>
        <authorList>
            <person name="Buettner E."/>
            <person name="Kellner H."/>
        </authorList>
    </citation>
    <scope>NUCLEOTIDE SEQUENCE [LARGE SCALE GENOMIC DNA]</scope>
    <source>
        <strain evidence="3 4">DSM 105465</strain>
    </source>
</reference>
<protein>
    <recommendedName>
        <fullName evidence="2">DUF6534 domain-containing protein</fullName>
    </recommendedName>
</protein>
<feature type="domain" description="DUF6534" evidence="2">
    <location>
        <begin position="243"/>
        <end position="329"/>
    </location>
</feature>
<name>A0A4Y9Y1X3_9AGAM</name>
<keyword evidence="4" id="KW-1185">Reference proteome</keyword>
<dbReference type="EMBL" id="SEOQ01000827">
    <property type="protein sequence ID" value="TFY56446.1"/>
    <property type="molecule type" value="Genomic_DNA"/>
</dbReference>
<accession>A0A4Y9Y1X3</accession>
<feature type="transmembrane region" description="Helical" evidence="1">
    <location>
        <begin position="102"/>
        <end position="122"/>
    </location>
</feature>
<keyword evidence="1" id="KW-0472">Membrane</keyword>
<feature type="transmembrane region" description="Helical" evidence="1">
    <location>
        <begin position="69"/>
        <end position="90"/>
    </location>
</feature>
<dbReference type="OrthoDB" id="3063206at2759"/>
<evidence type="ECO:0000259" key="2">
    <source>
        <dbReference type="Pfam" id="PF20152"/>
    </source>
</evidence>
<keyword evidence="1" id="KW-0812">Transmembrane</keyword>
<dbReference type="InterPro" id="IPR045339">
    <property type="entry name" value="DUF6534"/>
</dbReference>
<comment type="caution">
    <text evidence="3">The sequence shown here is derived from an EMBL/GenBank/DDBJ whole genome shotgun (WGS) entry which is preliminary data.</text>
</comment>
<dbReference type="PANTHER" id="PTHR40465">
    <property type="entry name" value="CHROMOSOME 1, WHOLE GENOME SHOTGUN SEQUENCE"/>
    <property type="match status" value="1"/>
</dbReference>